<organism evidence="2 3">
    <name type="scientific">Phialocephala subalpina</name>
    <dbReference type="NCBI Taxonomy" id="576137"/>
    <lineage>
        <taxon>Eukaryota</taxon>
        <taxon>Fungi</taxon>
        <taxon>Dikarya</taxon>
        <taxon>Ascomycota</taxon>
        <taxon>Pezizomycotina</taxon>
        <taxon>Leotiomycetes</taxon>
        <taxon>Helotiales</taxon>
        <taxon>Mollisiaceae</taxon>
        <taxon>Phialocephala</taxon>
        <taxon>Phialocephala fortinii species complex</taxon>
    </lineage>
</organism>
<name>A0A1L7XRF7_9HELO</name>
<dbReference type="OrthoDB" id="10431695at2759"/>
<feature type="signal peptide" evidence="1">
    <location>
        <begin position="1"/>
        <end position="23"/>
    </location>
</feature>
<keyword evidence="3" id="KW-1185">Reference proteome</keyword>
<dbReference type="Proteomes" id="UP000184330">
    <property type="component" value="Unassembled WGS sequence"/>
</dbReference>
<evidence type="ECO:0000313" key="2">
    <source>
        <dbReference type="EMBL" id="CZR67517.1"/>
    </source>
</evidence>
<dbReference type="AlphaFoldDB" id="A0A1L7XRF7"/>
<feature type="chain" id="PRO_5012837884" evidence="1">
    <location>
        <begin position="24"/>
        <end position="140"/>
    </location>
</feature>
<protein>
    <submittedName>
        <fullName evidence="2">Uncharacterized protein</fullName>
    </submittedName>
</protein>
<evidence type="ECO:0000313" key="3">
    <source>
        <dbReference type="Proteomes" id="UP000184330"/>
    </source>
</evidence>
<dbReference type="EMBL" id="FJOG01000044">
    <property type="protein sequence ID" value="CZR67517.1"/>
    <property type="molecule type" value="Genomic_DNA"/>
</dbReference>
<accession>A0A1L7XRF7</accession>
<sequence>MRFFFRALTILVAATFQPQETEVIRNGIAKFRSRCEEVDFKTFQKIRHRVHHARIGPKGYYLDNADGCYFTEVESTEFRAKYPEDYDTWSYVMRVANGEVVEQMDADKVIRAPRGLDRQQVLNIALVTWFILSQIFPRWI</sequence>
<evidence type="ECO:0000256" key="1">
    <source>
        <dbReference type="SAM" id="SignalP"/>
    </source>
</evidence>
<proteinExistence type="predicted"/>
<reference evidence="2 3" key="1">
    <citation type="submission" date="2016-03" db="EMBL/GenBank/DDBJ databases">
        <authorList>
            <person name="Ploux O."/>
        </authorList>
    </citation>
    <scope>NUCLEOTIDE SEQUENCE [LARGE SCALE GENOMIC DNA]</scope>
    <source>
        <strain evidence="2 3">UAMH 11012</strain>
    </source>
</reference>
<gene>
    <name evidence="2" type="ORF">PAC_17416</name>
</gene>
<keyword evidence="1" id="KW-0732">Signal</keyword>